<accession>A0AAD4GLU9</accession>
<dbReference type="EMBL" id="WHUW01000001">
    <property type="protein sequence ID" value="KAF8452153.1"/>
    <property type="molecule type" value="Genomic_DNA"/>
</dbReference>
<feature type="region of interest" description="Disordered" evidence="1">
    <location>
        <begin position="188"/>
        <end position="223"/>
    </location>
</feature>
<gene>
    <name evidence="2" type="ORF">L210DRAFT_3638709</name>
</gene>
<evidence type="ECO:0000313" key="2">
    <source>
        <dbReference type="EMBL" id="KAF8452153.1"/>
    </source>
</evidence>
<dbReference type="Proteomes" id="UP001194468">
    <property type="component" value="Unassembled WGS sequence"/>
</dbReference>
<evidence type="ECO:0000256" key="1">
    <source>
        <dbReference type="SAM" id="MobiDB-lite"/>
    </source>
</evidence>
<reference evidence="2" key="1">
    <citation type="submission" date="2019-10" db="EMBL/GenBank/DDBJ databases">
        <authorList>
            <consortium name="DOE Joint Genome Institute"/>
            <person name="Kuo A."/>
            <person name="Miyauchi S."/>
            <person name="Kiss E."/>
            <person name="Drula E."/>
            <person name="Kohler A."/>
            <person name="Sanchez-Garcia M."/>
            <person name="Andreopoulos B."/>
            <person name="Barry K.W."/>
            <person name="Bonito G."/>
            <person name="Buee M."/>
            <person name="Carver A."/>
            <person name="Chen C."/>
            <person name="Cichocki N."/>
            <person name="Clum A."/>
            <person name="Culley D."/>
            <person name="Crous P.W."/>
            <person name="Fauchery L."/>
            <person name="Girlanda M."/>
            <person name="Hayes R."/>
            <person name="Keri Z."/>
            <person name="LaButti K."/>
            <person name="Lipzen A."/>
            <person name="Lombard V."/>
            <person name="Magnuson J."/>
            <person name="Maillard F."/>
            <person name="Morin E."/>
            <person name="Murat C."/>
            <person name="Nolan M."/>
            <person name="Ohm R."/>
            <person name="Pangilinan J."/>
            <person name="Pereira M."/>
            <person name="Perotto S."/>
            <person name="Peter M."/>
            <person name="Riley R."/>
            <person name="Sitrit Y."/>
            <person name="Stielow B."/>
            <person name="Szollosi G."/>
            <person name="Zifcakova L."/>
            <person name="Stursova M."/>
            <person name="Spatafora J.W."/>
            <person name="Tedersoo L."/>
            <person name="Vaario L.-M."/>
            <person name="Yamada A."/>
            <person name="Yan M."/>
            <person name="Wang P."/>
            <person name="Xu J."/>
            <person name="Bruns T."/>
            <person name="Baldrian P."/>
            <person name="Vilgalys R."/>
            <person name="Henrissat B."/>
            <person name="Grigoriev I.V."/>
            <person name="Hibbett D."/>
            <person name="Nagy L.G."/>
            <person name="Martin F.M."/>
        </authorList>
    </citation>
    <scope>NUCLEOTIDE SEQUENCE</scope>
    <source>
        <strain evidence="2">BED1</strain>
    </source>
</reference>
<reference evidence="2" key="2">
    <citation type="journal article" date="2020" name="Nat. Commun.">
        <title>Large-scale genome sequencing of mycorrhizal fungi provides insights into the early evolution of symbiotic traits.</title>
        <authorList>
            <person name="Miyauchi S."/>
            <person name="Kiss E."/>
            <person name="Kuo A."/>
            <person name="Drula E."/>
            <person name="Kohler A."/>
            <person name="Sanchez-Garcia M."/>
            <person name="Morin E."/>
            <person name="Andreopoulos B."/>
            <person name="Barry K.W."/>
            <person name="Bonito G."/>
            <person name="Buee M."/>
            <person name="Carver A."/>
            <person name="Chen C."/>
            <person name="Cichocki N."/>
            <person name="Clum A."/>
            <person name="Culley D."/>
            <person name="Crous P.W."/>
            <person name="Fauchery L."/>
            <person name="Girlanda M."/>
            <person name="Hayes R.D."/>
            <person name="Keri Z."/>
            <person name="LaButti K."/>
            <person name="Lipzen A."/>
            <person name="Lombard V."/>
            <person name="Magnuson J."/>
            <person name="Maillard F."/>
            <person name="Murat C."/>
            <person name="Nolan M."/>
            <person name="Ohm R.A."/>
            <person name="Pangilinan J."/>
            <person name="Pereira M.F."/>
            <person name="Perotto S."/>
            <person name="Peter M."/>
            <person name="Pfister S."/>
            <person name="Riley R."/>
            <person name="Sitrit Y."/>
            <person name="Stielow J.B."/>
            <person name="Szollosi G."/>
            <person name="Zifcakova L."/>
            <person name="Stursova M."/>
            <person name="Spatafora J.W."/>
            <person name="Tedersoo L."/>
            <person name="Vaario L.M."/>
            <person name="Yamada A."/>
            <person name="Yan M."/>
            <person name="Wang P."/>
            <person name="Xu J."/>
            <person name="Bruns T."/>
            <person name="Baldrian P."/>
            <person name="Vilgalys R."/>
            <person name="Dunand C."/>
            <person name="Henrissat B."/>
            <person name="Grigoriev I.V."/>
            <person name="Hibbett D."/>
            <person name="Nagy L.G."/>
            <person name="Martin F.M."/>
        </authorList>
    </citation>
    <scope>NUCLEOTIDE SEQUENCE</scope>
    <source>
        <strain evidence="2">BED1</strain>
    </source>
</reference>
<proteinExistence type="predicted"/>
<protein>
    <submittedName>
        <fullName evidence="2">Uncharacterized protein</fullName>
    </submittedName>
</protein>
<organism evidence="2 3">
    <name type="scientific">Boletus edulis BED1</name>
    <dbReference type="NCBI Taxonomy" id="1328754"/>
    <lineage>
        <taxon>Eukaryota</taxon>
        <taxon>Fungi</taxon>
        <taxon>Dikarya</taxon>
        <taxon>Basidiomycota</taxon>
        <taxon>Agaricomycotina</taxon>
        <taxon>Agaricomycetes</taxon>
        <taxon>Agaricomycetidae</taxon>
        <taxon>Boletales</taxon>
        <taxon>Boletineae</taxon>
        <taxon>Boletaceae</taxon>
        <taxon>Boletoideae</taxon>
        <taxon>Boletus</taxon>
    </lineage>
</organism>
<dbReference type="AlphaFoldDB" id="A0AAD4GLU9"/>
<feature type="compositionally biased region" description="Polar residues" evidence="1">
    <location>
        <begin position="209"/>
        <end position="223"/>
    </location>
</feature>
<name>A0AAD4GLU9_BOLED</name>
<keyword evidence="3" id="KW-1185">Reference proteome</keyword>
<comment type="caution">
    <text evidence="2">The sequence shown here is derived from an EMBL/GenBank/DDBJ whole genome shotgun (WGS) entry which is preliminary data.</text>
</comment>
<sequence>MYSQSETNVLKKFKRYIQCNPTLLALLMIKIKDNYSKPLSSLDLAAVRRCMNKEALSEVEFKRKAERYLYQVVHEGISWIDVTQIKMHLWLCLSDKLIDLTVKNFNHPETVYVFSTLYPTLSTDAIGGLLGRTMSLFKNLIWKQIKDTLRTVLSSTQQKGEWLEELDHGEDGAYSLWGLALEPPKWPFSDINNNEEDGPMKRAGHTDAPASTNGSQPTSKQAG</sequence>
<evidence type="ECO:0000313" key="3">
    <source>
        <dbReference type="Proteomes" id="UP001194468"/>
    </source>
</evidence>